<dbReference type="Pfam" id="PF09811">
    <property type="entry name" value="Yae1_N"/>
    <property type="match status" value="1"/>
</dbReference>
<organism evidence="7 8">
    <name type="scientific">Colletotrichum asianum</name>
    <dbReference type="NCBI Taxonomy" id="702518"/>
    <lineage>
        <taxon>Eukaryota</taxon>
        <taxon>Fungi</taxon>
        <taxon>Dikarya</taxon>
        <taxon>Ascomycota</taxon>
        <taxon>Pezizomycotina</taxon>
        <taxon>Sordariomycetes</taxon>
        <taxon>Hypocreomycetidae</taxon>
        <taxon>Glomerellales</taxon>
        <taxon>Glomerellaceae</taxon>
        <taxon>Colletotrichum</taxon>
        <taxon>Colletotrichum gloeosporioides species complex</taxon>
    </lineage>
</organism>
<keyword evidence="3" id="KW-0560">Oxidoreductase</keyword>
<dbReference type="OrthoDB" id="47007at2759"/>
<comment type="similarity">
    <text evidence="1 4">Belongs to the short-chain dehydrogenases/reductases (SDR) family.</text>
</comment>
<feature type="region of interest" description="Disordered" evidence="5">
    <location>
        <begin position="431"/>
        <end position="450"/>
    </location>
</feature>
<name>A0A8H3WDT0_9PEZI</name>
<comment type="caution">
    <text evidence="7">The sequence shown here is derived from an EMBL/GenBank/DDBJ whole genome shotgun (WGS) entry which is preliminary data.</text>
</comment>
<dbReference type="InterPro" id="IPR036291">
    <property type="entry name" value="NAD(P)-bd_dom_sf"/>
</dbReference>
<gene>
    <name evidence="7" type="ORF">GQ607_008702</name>
</gene>
<dbReference type="InterPro" id="IPR002347">
    <property type="entry name" value="SDR_fam"/>
</dbReference>
<keyword evidence="2" id="KW-0521">NADP</keyword>
<dbReference type="PRINTS" id="PR00080">
    <property type="entry name" value="SDRFAMILY"/>
</dbReference>
<evidence type="ECO:0000256" key="5">
    <source>
        <dbReference type="SAM" id="MobiDB-lite"/>
    </source>
</evidence>
<protein>
    <submittedName>
        <fullName evidence="7">3-oxoacyl-(Acyl-carrier-protein) reductase</fullName>
    </submittedName>
</protein>
<sequence>MSRSLEGKLGIVTGGSRGIGVAIAENLASKGCNLILGYTSASSKVPADQLAADLQTKHNIAVLPVQADMGTATGPRSLVETAKAHFLQKDGKFQVDILINNAGVAHNNLLPDITVEQFDLSYRVNVLGPLLLVQALQPYLPRDRSGRIVNMSSVSSSTGFPEQSVYGGTKAALEAMTRTWARELSENATVNAVNPGPVLTEMYAGNTPEFKRFIKGFIEHTPLMRARKGIDSDELVAEAEEAGGRPAYVGEIAGVVGMLVSAESAWCTGQVVCANGGMLFGMQNRPSINFNLSFFAEGFRQGTADGILAGKIEGRSVGLAKGYEKFLESGRIHGRSVVWANRLSLPQKTAAVPRASSSEQQQKQPTEARTCSLPPLAPNARLEKNVTAAFALVEPETLSKENNDDAVNDFDDRFKRAQGKVKIIERMTGEGAAAKEAAVEAPKVAEANEA</sequence>
<dbReference type="Gene3D" id="3.40.50.720">
    <property type="entry name" value="NAD(P)-binding Rossmann-like Domain"/>
    <property type="match status" value="1"/>
</dbReference>
<dbReference type="InterPro" id="IPR019191">
    <property type="entry name" value="Essential_protein_Yae1_N"/>
</dbReference>
<dbReference type="PRINTS" id="PR00081">
    <property type="entry name" value="GDHRDH"/>
</dbReference>
<dbReference type="CDD" id="cd05233">
    <property type="entry name" value="SDR_c"/>
    <property type="match status" value="1"/>
</dbReference>
<dbReference type="SMART" id="SM00822">
    <property type="entry name" value="PKS_KR"/>
    <property type="match status" value="1"/>
</dbReference>
<dbReference type="GO" id="GO:0048038">
    <property type="term" value="F:quinone binding"/>
    <property type="evidence" value="ECO:0007669"/>
    <property type="project" value="TreeGrafter"/>
</dbReference>
<evidence type="ECO:0000259" key="6">
    <source>
        <dbReference type="SMART" id="SM00822"/>
    </source>
</evidence>
<dbReference type="AlphaFoldDB" id="A0A8H3WDT0"/>
<dbReference type="Proteomes" id="UP000434172">
    <property type="component" value="Unassembled WGS sequence"/>
</dbReference>
<evidence type="ECO:0000256" key="4">
    <source>
        <dbReference type="RuleBase" id="RU000363"/>
    </source>
</evidence>
<keyword evidence="8" id="KW-1185">Reference proteome</keyword>
<dbReference type="GO" id="GO:0016616">
    <property type="term" value="F:oxidoreductase activity, acting on the CH-OH group of donors, NAD or NADP as acceptor"/>
    <property type="evidence" value="ECO:0007669"/>
    <property type="project" value="TreeGrafter"/>
</dbReference>
<dbReference type="InterPro" id="IPR057326">
    <property type="entry name" value="KR_dom"/>
</dbReference>
<feature type="compositionally biased region" description="Polar residues" evidence="5">
    <location>
        <begin position="355"/>
        <end position="369"/>
    </location>
</feature>
<dbReference type="PROSITE" id="PS00061">
    <property type="entry name" value="ADH_SHORT"/>
    <property type="match status" value="1"/>
</dbReference>
<dbReference type="PANTHER" id="PTHR42760">
    <property type="entry name" value="SHORT-CHAIN DEHYDROGENASES/REDUCTASES FAMILY MEMBER"/>
    <property type="match status" value="1"/>
</dbReference>
<dbReference type="SUPFAM" id="SSF51735">
    <property type="entry name" value="NAD(P)-binding Rossmann-fold domains"/>
    <property type="match status" value="1"/>
</dbReference>
<evidence type="ECO:0000313" key="7">
    <source>
        <dbReference type="EMBL" id="KAF0323997.1"/>
    </source>
</evidence>
<reference evidence="7 8" key="1">
    <citation type="submission" date="2019-12" db="EMBL/GenBank/DDBJ databases">
        <title>A genome sequence resource for the geographically widespread anthracnose pathogen Colletotrichum asianum.</title>
        <authorList>
            <person name="Meng Y."/>
        </authorList>
    </citation>
    <scope>NUCLEOTIDE SEQUENCE [LARGE SCALE GENOMIC DNA]</scope>
    <source>
        <strain evidence="7 8">ICMP 18580</strain>
    </source>
</reference>
<feature type="domain" description="Ketoreductase" evidence="6">
    <location>
        <begin position="8"/>
        <end position="201"/>
    </location>
</feature>
<dbReference type="FunFam" id="3.40.50.720:FF:000374">
    <property type="entry name" value="3-oxoacyl-(Acyl-carrier-protein) reductase"/>
    <property type="match status" value="1"/>
</dbReference>
<evidence type="ECO:0000256" key="3">
    <source>
        <dbReference type="ARBA" id="ARBA00023002"/>
    </source>
</evidence>
<dbReference type="EMBL" id="WOWK01000047">
    <property type="protein sequence ID" value="KAF0323997.1"/>
    <property type="molecule type" value="Genomic_DNA"/>
</dbReference>
<proteinExistence type="inferred from homology"/>
<feature type="region of interest" description="Disordered" evidence="5">
    <location>
        <begin position="350"/>
        <end position="377"/>
    </location>
</feature>
<evidence type="ECO:0000256" key="2">
    <source>
        <dbReference type="ARBA" id="ARBA00022857"/>
    </source>
</evidence>
<dbReference type="Pfam" id="PF00106">
    <property type="entry name" value="adh_short"/>
    <property type="match status" value="1"/>
</dbReference>
<dbReference type="GO" id="GO:0006633">
    <property type="term" value="P:fatty acid biosynthetic process"/>
    <property type="evidence" value="ECO:0007669"/>
    <property type="project" value="TreeGrafter"/>
</dbReference>
<accession>A0A8H3WDT0</accession>
<evidence type="ECO:0000313" key="8">
    <source>
        <dbReference type="Proteomes" id="UP000434172"/>
    </source>
</evidence>
<evidence type="ECO:0000256" key="1">
    <source>
        <dbReference type="ARBA" id="ARBA00006484"/>
    </source>
</evidence>
<dbReference type="PANTHER" id="PTHR42760:SF111">
    <property type="entry name" value="3-OXOACYL-(ACYL-CARRIER-PROTEIN) REDUCTASE (AFU_ORTHOLOGUE AFUA_1G10100)"/>
    <property type="match status" value="1"/>
</dbReference>
<dbReference type="InterPro" id="IPR020904">
    <property type="entry name" value="Sc_DH/Rdtase_CS"/>
</dbReference>